<evidence type="ECO:0000259" key="2">
    <source>
        <dbReference type="Pfam" id="PF07435"/>
    </source>
</evidence>
<protein>
    <submittedName>
        <fullName evidence="3">Two-component system activity regulator YycH</fullName>
    </submittedName>
</protein>
<evidence type="ECO:0000313" key="4">
    <source>
        <dbReference type="Proteomes" id="UP001221597"/>
    </source>
</evidence>
<evidence type="ECO:0000256" key="1">
    <source>
        <dbReference type="SAM" id="Phobius"/>
    </source>
</evidence>
<accession>A0ABY8IX64</accession>
<dbReference type="InterPro" id="IPR042274">
    <property type="entry name" value="YycH/YycI_2"/>
</dbReference>
<dbReference type="Pfam" id="PF07435">
    <property type="entry name" value="YycH"/>
    <property type="match status" value="1"/>
</dbReference>
<feature type="domain" description="Regulatory protein YycH" evidence="2">
    <location>
        <begin position="4"/>
        <end position="436"/>
    </location>
</feature>
<organism evidence="3 4">
    <name type="scientific">Halobacillus naozhouensis</name>
    <dbReference type="NCBI Taxonomy" id="554880"/>
    <lineage>
        <taxon>Bacteria</taxon>
        <taxon>Bacillati</taxon>
        <taxon>Bacillota</taxon>
        <taxon>Bacilli</taxon>
        <taxon>Bacillales</taxon>
        <taxon>Bacillaceae</taxon>
        <taxon>Halobacillus</taxon>
    </lineage>
</organism>
<reference evidence="3 4" key="1">
    <citation type="submission" date="2023-04" db="EMBL/GenBank/DDBJ databases">
        <title>Genome sequence of Halobacillus naozhouensis KACC 21980.</title>
        <authorList>
            <person name="Kim S."/>
            <person name="Heo J."/>
            <person name="Kwon S.-W."/>
        </authorList>
    </citation>
    <scope>NUCLEOTIDE SEQUENCE [LARGE SCALE GENOMIC DNA]</scope>
    <source>
        <strain evidence="3 4">KCTC 13234</strain>
    </source>
</reference>
<dbReference type="CDD" id="cd15787">
    <property type="entry name" value="YycH_N"/>
    <property type="match status" value="1"/>
</dbReference>
<sequence>MKFETLKSIILLILICFSLLLTVGLWNYQPITDEVGKENENLVEETTIGGEEVKMSSLIAPSQFVFHRNGNHYSFEDGKDREETYKIMKNWTLFNIHTVENRVVPEAARMMEVIFPTNIPAQAIKNIFSLGEQDFAPSSGEFKRIFFSINENGGVDVFFKPESEDAIAYGASLRSENIYQLEELIATTEGVNKQVMFTGDGDKRIFLPSNSVEVSWHILDTTTIPIVPLKNTLFEDPSIVKDIPAPRVEQRLTDSLSNLEVMEGGRRMVFSELLSKPSPQTAMSSYEVLEKSISFINAHQGWTDTFRIGELSTANTSITYHMYQKHLPVLASEGNIHTIMVDYQNGLEKRYARPLVRLEPSINKSEGPYSLSSGNKIIALINESRKYNIKLIEDIEIGYKLVKQSGGYGGYSLIPRWFILENGSWKEVEESFVHEGGMTGAMGTN</sequence>
<feature type="transmembrane region" description="Helical" evidence="1">
    <location>
        <begin position="9"/>
        <end position="28"/>
    </location>
</feature>
<proteinExistence type="predicted"/>
<keyword evidence="4" id="KW-1185">Reference proteome</keyword>
<keyword evidence="1" id="KW-0472">Membrane</keyword>
<dbReference type="Gene3D" id="3.30.310.160">
    <property type="entry name" value="YycH protein, domain 2"/>
    <property type="match status" value="1"/>
</dbReference>
<gene>
    <name evidence="3" type="primary">yycH</name>
    <name evidence="3" type="ORF">P9989_21205</name>
</gene>
<dbReference type="EMBL" id="CP121671">
    <property type="protein sequence ID" value="WFT74819.1"/>
    <property type="molecule type" value="Genomic_DNA"/>
</dbReference>
<keyword evidence="1" id="KW-0812">Transmembrane</keyword>
<dbReference type="InterPro" id="IPR009996">
    <property type="entry name" value="YycH"/>
</dbReference>
<keyword evidence="1" id="KW-1133">Transmembrane helix</keyword>
<dbReference type="Proteomes" id="UP001221597">
    <property type="component" value="Chromosome"/>
</dbReference>
<dbReference type="Gene3D" id="3.10.450.310">
    <property type="match status" value="1"/>
</dbReference>
<name>A0ABY8IX64_9BACI</name>
<dbReference type="RefSeq" id="WP_283076814.1">
    <property type="nucleotide sequence ID" value="NZ_CP121671.1"/>
</dbReference>
<evidence type="ECO:0000313" key="3">
    <source>
        <dbReference type="EMBL" id="WFT74819.1"/>
    </source>
</evidence>